<feature type="domain" description="DUF5667" evidence="2">
    <location>
        <begin position="31"/>
        <end position="146"/>
    </location>
</feature>
<evidence type="ECO:0000313" key="3">
    <source>
        <dbReference type="EMBL" id="OGD34725.1"/>
    </source>
</evidence>
<gene>
    <name evidence="3" type="ORF">A2988_04480</name>
</gene>
<comment type="caution">
    <text evidence="3">The sequence shown here is derived from an EMBL/GenBank/DDBJ whole genome shotgun (WGS) entry which is preliminary data.</text>
</comment>
<evidence type="ECO:0000259" key="2">
    <source>
        <dbReference type="Pfam" id="PF18915"/>
    </source>
</evidence>
<evidence type="ECO:0000256" key="1">
    <source>
        <dbReference type="SAM" id="Coils"/>
    </source>
</evidence>
<keyword evidence="1" id="KW-0175">Coiled coil</keyword>
<name>A0A1F5BVU0_9BACT</name>
<dbReference type="EMBL" id="MEYS01000001">
    <property type="protein sequence ID" value="OGD34725.1"/>
    <property type="molecule type" value="Genomic_DNA"/>
</dbReference>
<dbReference type="Proteomes" id="UP000176650">
    <property type="component" value="Unassembled WGS sequence"/>
</dbReference>
<protein>
    <recommendedName>
        <fullName evidence="2">DUF5667 domain-containing protein</fullName>
    </recommendedName>
</protein>
<dbReference type="Pfam" id="PF18915">
    <property type="entry name" value="DUF5667"/>
    <property type="match status" value="1"/>
</dbReference>
<dbReference type="InterPro" id="IPR043725">
    <property type="entry name" value="DUF5667"/>
</dbReference>
<proteinExistence type="predicted"/>
<organism evidence="3 4">
    <name type="scientific">Candidatus Azambacteria bacterium RIFCSPLOWO2_01_FULL_46_25</name>
    <dbReference type="NCBI Taxonomy" id="1797298"/>
    <lineage>
        <taxon>Bacteria</taxon>
        <taxon>Candidatus Azamiibacteriota</taxon>
    </lineage>
</organism>
<dbReference type="AlphaFoldDB" id="A0A1F5BVU0"/>
<accession>A0A1F5BVU0</accession>
<evidence type="ECO:0000313" key="4">
    <source>
        <dbReference type="Proteomes" id="UP000176650"/>
    </source>
</evidence>
<sequence>MKRILLGLLVFILAVGGSGYYLIKDKIADAEPDSAWYSVKLFSEWVQLQIPASDEQKIELKLQFMQERIAELASLENAKKLTKENVERIQKSYNALAEDLMNSLKRQAQDAVDDQKEALKKALIEKAKHITAQQQESLKKILDTAPEGVKSSLNDIGKTMGDAYARAAAIFKSP</sequence>
<feature type="coiled-coil region" evidence="1">
    <location>
        <begin position="65"/>
        <end position="125"/>
    </location>
</feature>
<reference evidence="3 4" key="1">
    <citation type="journal article" date="2016" name="Nat. Commun.">
        <title>Thousands of microbial genomes shed light on interconnected biogeochemical processes in an aquifer system.</title>
        <authorList>
            <person name="Anantharaman K."/>
            <person name="Brown C.T."/>
            <person name="Hug L.A."/>
            <person name="Sharon I."/>
            <person name="Castelle C.J."/>
            <person name="Probst A.J."/>
            <person name="Thomas B.C."/>
            <person name="Singh A."/>
            <person name="Wilkins M.J."/>
            <person name="Karaoz U."/>
            <person name="Brodie E.L."/>
            <person name="Williams K.H."/>
            <person name="Hubbard S.S."/>
            <person name="Banfield J.F."/>
        </authorList>
    </citation>
    <scope>NUCLEOTIDE SEQUENCE [LARGE SCALE GENOMIC DNA]</scope>
</reference>